<dbReference type="AlphaFoldDB" id="A0A554VFQ8"/>
<sequence length="127" mass="14474">MQSKHALIILLFSITIFTSFKNIPGYQESTLKSENVTPNSNDPDGLVGKWMMEGDPETYIDLRSNGAVIEKSIGEPLERYWSIKEKKLCLKASLASDSEVCIEYVLEQDILTLTINKMRLQYIRAKK</sequence>
<evidence type="ECO:0000313" key="2">
    <source>
        <dbReference type="Proteomes" id="UP000318833"/>
    </source>
</evidence>
<dbReference type="RefSeq" id="WP_143917772.1">
    <property type="nucleotide sequence ID" value="NZ_CANLFO010000002.1"/>
</dbReference>
<dbReference type="Proteomes" id="UP000318833">
    <property type="component" value="Unassembled WGS sequence"/>
</dbReference>
<keyword evidence="2" id="KW-1185">Reference proteome</keyword>
<organism evidence="1 2">
    <name type="scientific">Aquimarina algiphila</name>
    <dbReference type="NCBI Taxonomy" id="2047982"/>
    <lineage>
        <taxon>Bacteria</taxon>
        <taxon>Pseudomonadati</taxon>
        <taxon>Bacteroidota</taxon>
        <taxon>Flavobacteriia</taxon>
        <taxon>Flavobacteriales</taxon>
        <taxon>Flavobacteriaceae</taxon>
        <taxon>Aquimarina</taxon>
    </lineage>
</organism>
<accession>A0A554VFQ8</accession>
<evidence type="ECO:0008006" key="3">
    <source>
        <dbReference type="Google" id="ProtNLM"/>
    </source>
</evidence>
<proteinExistence type="predicted"/>
<dbReference type="OrthoDB" id="1162236at2"/>
<protein>
    <recommendedName>
        <fullName evidence="3">Lipocalin family protein</fullName>
    </recommendedName>
</protein>
<dbReference type="EMBL" id="VLNR01000050">
    <property type="protein sequence ID" value="TSE06090.1"/>
    <property type="molecule type" value="Genomic_DNA"/>
</dbReference>
<comment type="caution">
    <text evidence="1">The sequence shown here is derived from an EMBL/GenBank/DDBJ whole genome shotgun (WGS) entry which is preliminary data.</text>
</comment>
<gene>
    <name evidence="1" type="ORF">FOF46_20790</name>
</gene>
<evidence type="ECO:0000313" key="1">
    <source>
        <dbReference type="EMBL" id="TSE06090.1"/>
    </source>
</evidence>
<name>A0A554VFQ8_9FLAO</name>
<reference evidence="1 2" key="1">
    <citation type="submission" date="2019-07" db="EMBL/GenBank/DDBJ databases">
        <title>The draft genome sequence of Aquimarina algiphila M91.</title>
        <authorList>
            <person name="Meng X."/>
        </authorList>
    </citation>
    <scope>NUCLEOTIDE SEQUENCE [LARGE SCALE GENOMIC DNA]</scope>
    <source>
        <strain evidence="1 2">M91</strain>
    </source>
</reference>